<dbReference type="SUPFAM" id="SSF54593">
    <property type="entry name" value="Glyoxalase/Bleomycin resistance protein/Dihydroxybiphenyl dioxygenase"/>
    <property type="match status" value="1"/>
</dbReference>
<dbReference type="PANTHER" id="PTHR33993:SF2">
    <property type="entry name" value="VOC DOMAIN-CONTAINING PROTEIN"/>
    <property type="match status" value="1"/>
</dbReference>
<sequence length="126" mass="13855">MEHKTNIAVWFEIPSTDFDRAVSFYQSIFEVELENFDMAELRMGLFPHNNKAEVSGAVIHGEGFKPSSDGCIVYLNGGADLAVVLSKVEAAGGKVLLPKIHLSDEIGYIAHFMDTEGNRLGIHSML</sequence>
<dbReference type="Gene3D" id="3.10.180.10">
    <property type="entry name" value="2,3-Dihydroxybiphenyl 1,2-Dioxygenase, domain 1"/>
    <property type="match status" value="1"/>
</dbReference>
<evidence type="ECO:0008006" key="3">
    <source>
        <dbReference type="Google" id="ProtNLM"/>
    </source>
</evidence>
<reference evidence="1 2" key="1">
    <citation type="submission" date="2017-01" db="EMBL/GenBank/DDBJ databases">
        <title>Genome Sequencing of a Marine Spirillum, Oceanospirillum multiglobuliferum ATCC 33336, from Japan.</title>
        <authorList>
            <person name="Carney J.G."/>
            <person name="Trachtenberg A.M."/>
            <person name="Rheaume B.A."/>
            <person name="Linnane J.D."/>
            <person name="Pitts N.L."/>
            <person name="Mykles D.L."/>
            <person name="Maclea K.S."/>
        </authorList>
    </citation>
    <scope>NUCLEOTIDE SEQUENCE [LARGE SCALE GENOMIC DNA]</scope>
    <source>
        <strain evidence="1 2">ATCC 33336</strain>
    </source>
</reference>
<dbReference type="InterPro" id="IPR052164">
    <property type="entry name" value="Anthracycline_SecMetBiosynth"/>
</dbReference>
<dbReference type="CDD" id="cd07247">
    <property type="entry name" value="SgaA_N_like"/>
    <property type="match status" value="1"/>
</dbReference>
<organism evidence="1 2">
    <name type="scientific">Oceanospirillum multiglobuliferum</name>
    <dbReference type="NCBI Taxonomy" id="64969"/>
    <lineage>
        <taxon>Bacteria</taxon>
        <taxon>Pseudomonadati</taxon>
        <taxon>Pseudomonadota</taxon>
        <taxon>Gammaproteobacteria</taxon>
        <taxon>Oceanospirillales</taxon>
        <taxon>Oceanospirillaceae</taxon>
        <taxon>Oceanospirillum</taxon>
    </lineage>
</organism>
<accession>A0A1T4QAY9</accession>
<name>A0A1T4QAY9_9GAMM</name>
<proteinExistence type="predicted"/>
<evidence type="ECO:0000313" key="2">
    <source>
        <dbReference type="Proteomes" id="UP000191418"/>
    </source>
</evidence>
<dbReference type="EMBL" id="MTSM01000003">
    <property type="protein sequence ID" value="OPX56547.1"/>
    <property type="molecule type" value="Genomic_DNA"/>
</dbReference>
<evidence type="ECO:0000313" key="1">
    <source>
        <dbReference type="EMBL" id="OPX56547.1"/>
    </source>
</evidence>
<protein>
    <recommendedName>
        <fullName evidence="3">Glyoxalase</fullName>
    </recommendedName>
</protein>
<gene>
    <name evidence="1" type="ORF">BTE48_03750</name>
</gene>
<dbReference type="RefSeq" id="WP_078745412.1">
    <property type="nucleotide sequence ID" value="NZ_FUXG01000011.1"/>
</dbReference>
<comment type="caution">
    <text evidence="1">The sequence shown here is derived from an EMBL/GenBank/DDBJ whole genome shotgun (WGS) entry which is preliminary data.</text>
</comment>
<dbReference type="InterPro" id="IPR029068">
    <property type="entry name" value="Glyas_Bleomycin-R_OHBP_Dase"/>
</dbReference>
<dbReference type="OrthoDB" id="8776491at2"/>
<keyword evidence="2" id="KW-1185">Reference proteome</keyword>
<dbReference type="Proteomes" id="UP000191418">
    <property type="component" value="Unassembled WGS sequence"/>
</dbReference>
<dbReference type="STRING" id="64969.SAMN02745127_01812"/>
<dbReference type="AlphaFoldDB" id="A0A1T4QAY9"/>
<dbReference type="PANTHER" id="PTHR33993">
    <property type="entry name" value="GLYOXALASE-RELATED"/>
    <property type="match status" value="1"/>
</dbReference>